<protein>
    <submittedName>
        <fullName evidence="1">Uncharacterized protein</fullName>
    </submittedName>
</protein>
<gene>
    <name evidence="1" type="ORF">MJO52_15630</name>
</gene>
<evidence type="ECO:0000313" key="2">
    <source>
        <dbReference type="Proteomes" id="UP001055658"/>
    </source>
</evidence>
<evidence type="ECO:0000313" key="1">
    <source>
        <dbReference type="EMBL" id="USD20494.1"/>
    </source>
</evidence>
<keyword evidence="2" id="KW-1185">Reference proteome</keyword>
<proteinExistence type="predicted"/>
<dbReference type="Proteomes" id="UP001055658">
    <property type="component" value="Chromosome"/>
</dbReference>
<name>A0ABY4V877_9GAMM</name>
<accession>A0ABY4V877</accession>
<sequence>MVPLDAETNLSIIVSPKYIEYSDMERYLRDEVGADLNDVNAFDEGCSSNWEVNCFHSYIAHKSECDNDDCPIIERQALYSGNGLD</sequence>
<organism evidence="1 2">
    <name type="scientific">Microbulbifer variabilis</name>
    <dbReference type="NCBI Taxonomy" id="266805"/>
    <lineage>
        <taxon>Bacteria</taxon>
        <taxon>Pseudomonadati</taxon>
        <taxon>Pseudomonadota</taxon>
        <taxon>Gammaproteobacteria</taxon>
        <taxon>Cellvibrionales</taxon>
        <taxon>Microbulbiferaceae</taxon>
        <taxon>Microbulbifer</taxon>
    </lineage>
</organism>
<dbReference type="EMBL" id="CP092418">
    <property type="protein sequence ID" value="USD20494.1"/>
    <property type="molecule type" value="Genomic_DNA"/>
</dbReference>
<reference evidence="1" key="1">
    <citation type="submission" date="2022-02" db="EMBL/GenBank/DDBJ databases">
        <title>Coral-associated bacteria.</title>
        <authorList>
            <person name="Tang K."/>
            <person name="Wang X."/>
        </authorList>
    </citation>
    <scope>NUCLEOTIDE SEQUENCE</scope>
    <source>
        <strain evidence="1">SCSIO 43006</strain>
    </source>
</reference>
<dbReference type="RefSeq" id="WP_252082884.1">
    <property type="nucleotide sequence ID" value="NZ_CP092418.1"/>
</dbReference>